<evidence type="ECO:0000256" key="3">
    <source>
        <dbReference type="PROSITE-ProRule" id="PRU00708"/>
    </source>
</evidence>
<proteinExistence type="inferred from homology"/>
<evidence type="ECO:0008006" key="6">
    <source>
        <dbReference type="Google" id="ProtNLM"/>
    </source>
</evidence>
<dbReference type="InterPro" id="IPR050667">
    <property type="entry name" value="PPR-containing_protein"/>
</dbReference>
<evidence type="ECO:0000313" key="5">
    <source>
        <dbReference type="Proteomes" id="UP001153076"/>
    </source>
</evidence>
<sequence>MKPPANEVATIISQTLISAANNSKSTGQWSRSLDQTLHKLVRRDSLTPSLVAQVIDPHLLHHPSLSLGFFNWAAQQPNFSHSSTTYHSVFKSLSISRQFNTLEKLLKQARFRNLPVDATICRSVIASRIKSKKSHEAYLLLNDVASFITYAGDEICNSLLAGLVSDGHVVCACKLFDEMLVRGVSLSTLGFGLYMWRYCKTCPLDQVLGMLDQVRESGSVFNGSVVALLIIHGLCNVGKVSTAYNALEELRNRGCKPDFMAYRIVAEAFRSKGPGCIFEVQMALRKKRKLGVAPRTSDYREFIFALISENLLWEAKELGRVIVDGNFPIEDDVLNALVGSISLVDPCSAVLFFNFMVGKESMPALLTLKKLSRNLYKHGKIDDLLNVFSTLSSKDYFTNLESYDVMVSSFCEAGRVREAYAVLQEMRKKGLNPDVSFYNILMKALCNEDLLRPAKKLWDEMFACGVEGNLKTYSILIKKFAETGQVDESQLLFQLMLQKGVTPDAGTYASLLEGLCQSSRVEGAIQLFYKAADQDTRIAKNLMHPLVLFLCEGGNVSSMLLIYDIRPESHAILLRYLADSKEVQIATSYLKQVMAICPSLLREISTEILALLSSSSNPEPMLLLLQEMQQDEYFSTNNSWRDFSAHLLSWVSGVTHSLQPPTQDTV</sequence>
<gene>
    <name evidence="4" type="ORF">Cgig2_018594</name>
</gene>
<dbReference type="PANTHER" id="PTHR47939">
    <property type="entry name" value="MEMBRANE-ASSOCIATED SALT-INDUCIBLE PROTEIN-LIKE"/>
    <property type="match status" value="1"/>
</dbReference>
<dbReference type="Proteomes" id="UP001153076">
    <property type="component" value="Unassembled WGS sequence"/>
</dbReference>
<protein>
    <recommendedName>
        <fullName evidence="6">Pentatricopeptide repeat-containing protein</fullName>
    </recommendedName>
</protein>
<evidence type="ECO:0000256" key="1">
    <source>
        <dbReference type="ARBA" id="ARBA00007626"/>
    </source>
</evidence>
<dbReference type="Pfam" id="PF13041">
    <property type="entry name" value="PPR_2"/>
    <property type="match status" value="1"/>
</dbReference>
<dbReference type="NCBIfam" id="TIGR00756">
    <property type="entry name" value="PPR"/>
    <property type="match status" value="5"/>
</dbReference>
<feature type="repeat" description="PPR" evidence="3">
    <location>
        <begin position="469"/>
        <end position="503"/>
    </location>
</feature>
<dbReference type="PANTHER" id="PTHR47939:SF13">
    <property type="entry name" value="OS03G0201400 PROTEIN"/>
    <property type="match status" value="1"/>
</dbReference>
<keyword evidence="2" id="KW-0677">Repeat</keyword>
<feature type="repeat" description="PPR" evidence="3">
    <location>
        <begin position="504"/>
        <end position="538"/>
    </location>
</feature>
<comment type="caution">
    <text evidence="4">The sequence shown here is derived from an EMBL/GenBank/DDBJ whole genome shotgun (WGS) entry which is preliminary data.</text>
</comment>
<accession>A0A9Q1K4V5</accession>
<keyword evidence="5" id="KW-1185">Reference proteome</keyword>
<organism evidence="4 5">
    <name type="scientific">Carnegiea gigantea</name>
    <dbReference type="NCBI Taxonomy" id="171969"/>
    <lineage>
        <taxon>Eukaryota</taxon>
        <taxon>Viridiplantae</taxon>
        <taxon>Streptophyta</taxon>
        <taxon>Embryophyta</taxon>
        <taxon>Tracheophyta</taxon>
        <taxon>Spermatophyta</taxon>
        <taxon>Magnoliopsida</taxon>
        <taxon>eudicotyledons</taxon>
        <taxon>Gunneridae</taxon>
        <taxon>Pentapetalae</taxon>
        <taxon>Caryophyllales</taxon>
        <taxon>Cactineae</taxon>
        <taxon>Cactaceae</taxon>
        <taxon>Cactoideae</taxon>
        <taxon>Echinocereeae</taxon>
        <taxon>Carnegiea</taxon>
    </lineage>
</organism>
<name>A0A9Q1K4V5_9CARY</name>
<comment type="similarity">
    <text evidence="1">Belongs to the PPR family. P subfamily.</text>
</comment>
<dbReference type="Gene3D" id="1.25.40.10">
    <property type="entry name" value="Tetratricopeptide repeat domain"/>
    <property type="match status" value="3"/>
</dbReference>
<dbReference type="InterPro" id="IPR011990">
    <property type="entry name" value="TPR-like_helical_dom_sf"/>
</dbReference>
<dbReference type="Pfam" id="PF12854">
    <property type="entry name" value="PPR_1"/>
    <property type="match status" value="1"/>
</dbReference>
<feature type="repeat" description="PPR" evidence="3">
    <location>
        <begin position="434"/>
        <end position="468"/>
    </location>
</feature>
<dbReference type="Pfam" id="PF01535">
    <property type="entry name" value="PPR"/>
    <property type="match status" value="2"/>
</dbReference>
<dbReference type="EMBL" id="JAKOGI010000342">
    <property type="protein sequence ID" value="KAJ8436461.1"/>
    <property type="molecule type" value="Genomic_DNA"/>
</dbReference>
<feature type="repeat" description="PPR" evidence="3">
    <location>
        <begin position="399"/>
        <end position="433"/>
    </location>
</feature>
<dbReference type="OrthoDB" id="185373at2759"/>
<feature type="repeat" description="PPR" evidence="3">
    <location>
        <begin position="223"/>
        <end position="257"/>
    </location>
</feature>
<dbReference type="AlphaFoldDB" id="A0A9Q1K4V5"/>
<dbReference type="PROSITE" id="PS51375">
    <property type="entry name" value="PPR"/>
    <property type="match status" value="5"/>
</dbReference>
<dbReference type="InterPro" id="IPR002885">
    <property type="entry name" value="PPR_rpt"/>
</dbReference>
<evidence type="ECO:0000313" key="4">
    <source>
        <dbReference type="EMBL" id="KAJ8436461.1"/>
    </source>
</evidence>
<reference evidence="4" key="1">
    <citation type="submission" date="2022-04" db="EMBL/GenBank/DDBJ databases">
        <title>Carnegiea gigantea Genome sequencing and assembly v2.</title>
        <authorList>
            <person name="Copetti D."/>
            <person name="Sanderson M.J."/>
            <person name="Burquez A."/>
            <person name="Wojciechowski M.F."/>
        </authorList>
    </citation>
    <scope>NUCLEOTIDE SEQUENCE</scope>
    <source>
        <strain evidence="4">SGP5-SGP5p</strain>
        <tissue evidence="4">Aerial part</tissue>
    </source>
</reference>
<evidence type="ECO:0000256" key="2">
    <source>
        <dbReference type="ARBA" id="ARBA00022737"/>
    </source>
</evidence>